<dbReference type="EMBL" id="ML975150">
    <property type="protein sequence ID" value="KAF1816427.1"/>
    <property type="molecule type" value="Genomic_DNA"/>
</dbReference>
<dbReference type="CDD" id="cd12148">
    <property type="entry name" value="fungal_TF_MHR"/>
    <property type="match status" value="1"/>
</dbReference>
<evidence type="ECO:0000313" key="7">
    <source>
        <dbReference type="EMBL" id="KAF1816427.1"/>
    </source>
</evidence>
<feature type="domain" description="Xylanolytic transcriptional activator regulatory" evidence="6">
    <location>
        <begin position="191"/>
        <end position="264"/>
    </location>
</feature>
<gene>
    <name evidence="7 9" type="ORF">P152DRAFT_389523</name>
</gene>
<feature type="region of interest" description="Disordered" evidence="4">
    <location>
        <begin position="493"/>
        <end position="577"/>
    </location>
</feature>
<dbReference type="GO" id="GO:0005634">
    <property type="term" value="C:nucleus"/>
    <property type="evidence" value="ECO:0007669"/>
    <property type="project" value="TreeGrafter"/>
</dbReference>
<reference evidence="9" key="2">
    <citation type="submission" date="2020-04" db="EMBL/GenBank/DDBJ databases">
        <authorList>
            <consortium name="NCBI Genome Project"/>
        </authorList>
    </citation>
    <scope>NUCLEOTIDE SEQUENCE</scope>
    <source>
        <strain evidence="9">CBS 781.70</strain>
    </source>
</reference>
<dbReference type="Pfam" id="PF04082">
    <property type="entry name" value="Fungal_trans"/>
    <property type="match status" value="1"/>
</dbReference>
<dbReference type="GO" id="GO:0000435">
    <property type="term" value="P:positive regulation of transcription from RNA polymerase II promoter by galactose"/>
    <property type="evidence" value="ECO:0007669"/>
    <property type="project" value="TreeGrafter"/>
</dbReference>
<feature type="transmembrane region" description="Helical" evidence="5">
    <location>
        <begin position="432"/>
        <end position="452"/>
    </location>
</feature>
<evidence type="ECO:0000256" key="2">
    <source>
        <dbReference type="ARBA" id="ARBA00023163"/>
    </source>
</evidence>
<dbReference type="PANTHER" id="PTHR47424">
    <property type="entry name" value="REGULATORY PROTEIN GAL4"/>
    <property type="match status" value="1"/>
</dbReference>
<organism evidence="7">
    <name type="scientific">Eremomyces bilateralis CBS 781.70</name>
    <dbReference type="NCBI Taxonomy" id="1392243"/>
    <lineage>
        <taxon>Eukaryota</taxon>
        <taxon>Fungi</taxon>
        <taxon>Dikarya</taxon>
        <taxon>Ascomycota</taxon>
        <taxon>Pezizomycotina</taxon>
        <taxon>Dothideomycetes</taxon>
        <taxon>Dothideomycetes incertae sedis</taxon>
        <taxon>Eremomycetales</taxon>
        <taxon>Eremomycetaceae</taxon>
        <taxon>Eremomyces</taxon>
    </lineage>
</organism>
<evidence type="ECO:0000256" key="4">
    <source>
        <dbReference type="SAM" id="MobiDB-lite"/>
    </source>
</evidence>
<keyword evidence="3" id="KW-0539">Nucleus</keyword>
<evidence type="ECO:0000313" key="9">
    <source>
        <dbReference type="RefSeq" id="XP_033538058.1"/>
    </source>
</evidence>
<feature type="compositionally biased region" description="Polar residues" evidence="4">
    <location>
        <begin position="631"/>
        <end position="644"/>
    </location>
</feature>
<evidence type="ECO:0000256" key="5">
    <source>
        <dbReference type="SAM" id="Phobius"/>
    </source>
</evidence>
<evidence type="ECO:0000256" key="3">
    <source>
        <dbReference type="ARBA" id="ARBA00023242"/>
    </source>
</evidence>
<keyword evidence="8" id="KW-1185">Reference proteome</keyword>
<dbReference type="SMART" id="SM00906">
    <property type="entry name" value="Fungal_trans"/>
    <property type="match status" value="1"/>
</dbReference>
<dbReference type="PANTHER" id="PTHR47424:SF9">
    <property type="entry name" value="TAH-2"/>
    <property type="match status" value="1"/>
</dbReference>
<name>A0A6G1GEA3_9PEZI</name>
<dbReference type="InterPro" id="IPR051127">
    <property type="entry name" value="Fungal_SecMet_Regulators"/>
</dbReference>
<sequence length="664" mass="74042">MLQDPTGRLLYLGDAATLANLQLIRMMIESVAGPSPFTADASRHKIMESQISIPNMRHPQLLPDKKTAVVLVDSFFINTHGLVHIFERQDFLSRMDACYSDPLSADAPWLCLLNLVFAIGLILATPAPGSIEEDVIVKLRKNPEELSDKFYLSAKILNDPVVGIEDSDFWSIQALLLMTLYMLARSKRNTAFALLGMAVRSAYALGLHRQETTQIFPSETQSARQNIWRSLFVLDRFLSSSLGRPTAISEDECSGKALNPNFKFQPTPVSFDPILPGPAVFYQTSIQGLDSVVRSCSVIGMTLRRVYQPRKISTKLAQEIADIYKQWPKNLVEELHWRHARSASASQGIAILHVNLFFCHSIILLSHPFFLYLMNMIITKRYNPTEASNRSKRMYTRMTLFSNSCVAASSQTINILQNAYVAGYLPRRNPCFIYFLFSATIIILCNEFVYLYQHSDATRDIENASRLMDYCAETDPHASTLTYIVSSFRDVVEKEKAKRPQPSDGPSPEPTSTGAYPNPNPVAQAPMDSKTSAPKQGYYLPHPPSANLLSSTAHSTPSATATTATPGIPTLQPLPPSQVPQIHPGYKAKPSYPQPPRQPFFNLDSLHNSGFSFLHDQHRSDGADEVEREGSSGNEDQIDFNTLWRSWPHSQQQQSFGGGGPRPA</sequence>
<feature type="region of interest" description="Disordered" evidence="4">
    <location>
        <begin position="612"/>
        <end position="664"/>
    </location>
</feature>
<evidence type="ECO:0000256" key="1">
    <source>
        <dbReference type="ARBA" id="ARBA00023015"/>
    </source>
</evidence>
<keyword evidence="1" id="KW-0805">Transcription regulation</keyword>
<proteinExistence type="predicted"/>
<reference evidence="9" key="3">
    <citation type="submission" date="2025-04" db="UniProtKB">
        <authorList>
            <consortium name="RefSeq"/>
        </authorList>
    </citation>
    <scope>IDENTIFICATION</scope>
    <source>
        <strain evidence="9">CBS 781.70</strain>
    </source>
</reference>
<dbReference type="InterPro" id="IPR007219">
    <property type="entry name" value="XnlR_reg_dom"/>
</dbReference>
<evidence type="ECO:0000259" key="6">
    <source>
        <dbReference type="SMART" id="SM00906"/>
    </source>
</evidence>
<dbReference type="GO" id="GO:0000978">
    <property type="term" value="F:RNA polymerase II cis-regulatory region sequence-specific DNA binding"/>
    <property type="evidence" value="ECO:0007669"/>
    <property type="project" value="TreeGrafter"/>
</dbReference>
<dbReference type="RefSeq" id="XP_033538058.1">
    <property type="nucleotide sequence ID" value="XM_033675988.1"/>
</dbReference>
<dbReference type="GO" id="GO:0006351">
    <property type="term" value="P:DNA-templated transcription"/>
    <property type="evidence" value="ECO:0007669"/>
    <property type="project" value="InterPro"/>
</dbReference>
<dbReference type="Proteomes" id="UP000504638">
    <property type="component" value="Unplaced"/>
</dbReference>
<dbReference type="OrthoDB" id="4064873at2759"/>
<dbReference type="GO" id="GO:0000981">
    <property type="term" value="F:DNA-binding transcription factor activity, RNA polymerase II-specific"/>
    <property type="evidence" value="ECO:0007669"/>
    <property type="project" value="TreeGrafter"/>
</dbReference>
<dbReference type="AlphaFoldDB" id="A0A6G1GEA3"/>
<dbReference type="GO" id="GO:0008270">
    <property type="term" value="F:zinc ion binding"/>
    <property type="evidence" value="ECO:0007669"/>
    <property type="project" value="InterPro"/>
</dbReference>
<dbReference type="GeneID" id="54416558"/>
<feature type="transmembrane region" description="Helical" evidence="5">
    <location>
        <begin position="350"/>
        <end position="373"/>
    </location>
</feature>
<feature type="compositionally biased region" description="Low complexity" evidence="4">
    <location>
        <begin position="550"/>
        <end position="566"/>
    </location>
</feature>
<keyword evidence="2" id="KW-0804">Transcription</keyword>
<keyword evidence="5" id="KW-0812">Transmembrane</keyword>
<feature type="transmembrane region" description="Helical" evidence="5">
    <location>
        <begin position="400"/>
        <end position="420"/>
    </location>
</feature>
<keyword evidence="5" id="KW-0472">Membrane</keyword>
<protein>
    <recommendedName>
        <fullName evidence="6">Xylanolytic transcriptional activator regulatory domain-containing protein</fullName>
    </recommendedName>
</protein>
<accession>A0A6G1GEA3</accession>
<keyword evidence="5" id="KW-1133">Transmembrane helix</keyword>
<reference evidence="7 9" key="1">
    <citation type="submission" date="2020-01" db="EMBL/GenBank/DDBJ databases">
        <authorList>
            <consortium name="DOE Joint Genome Institute"/>
            <person name="Haridas S."/>
            <person name="Albert R."/>
            <person name="Binder M."/>
            <person name="Bloem J."/>
            <person name="Labutti K."/>
            <person name="Salamov A."/>
            <person name="Andreopoulos B."/>
            <person name="Baker S.E."/>
            <person name="Barry K."/>
            <person name="Bills G."/>
            <person name="Bluhm B.H."/>
            <person name="Cannon C."/>
            <person name="Castanera R."/>
            <person name="Culley D.E."/>
            <person name="Daum C."/>
            <person name="Ezra D."/>
            <person name="Gonzalez J.B."/>
            <person name="Henrissat B."/>
            <person name="Kuo A."/>
            <person name="Liang C."/>
            <person name="Lipzen A."/>
            <person name="Lutzoni F."/>
            <person name="Magnuson J."/>
            <person name="Mondo S."/>
            <person name="Nolan M."/>
            <person name="Ohm R."/>
            <person name="Pangilinan J."/>
            <person name="Park H.-J."/>
            <person name="Ramirez L."/>
            <person name="Alfaro M."/>
            <person name="Sun H."/>
            <person name="Tritt A."/>
            <person name="Yoshinaga Y."/>
            <person name="Zwiers L.-H."/>
            <person name="Turgeon B.G."/>
            <person name="Goodwin S.B."/>
            <person name="Spatafora J.W."/>
            <person name="Crous P.W."/>
            <person name="Grigoriev I.V."/>
        </authorList>
    </citation>
    <scope>NUCLEOTIDE SEQUENCE</scope>
    <source>
        <strain evidence="7 9">CBS 781.70</strain>
    </source>
</reference>
<evidence type="ECO:0000313" key="8">
    <source>
        <dbReference type="Proteomes" id="UP000504638"/>
    </source>
</evidence>